<dbReference type="EMBL" id="RCNT01000002">
    <property type="protein sequence ID" value="RMA43285.1"/>
    <property type="molecule type" value="Genomic_DNA"/>
</dbReference>
<name>A0A3L9Y736_9RHOB</name>
<dbReference type="AlphaFoldDB" id="A0A3L9Y736"/>
<organism evidence="1 2">
    <name type="scientific">Rhodophyticola porphyridii</name>
    <dbReference type="NCBI Taxonomy" id="1852017"/>
    <lineage>
        <taxon>Bacteria</taxon>
        <taxon>Pseudomonadati</taxon>
        <taxon>Pseudomonadota</taxon>
        <taxon>Alphaproteobacteria</taxon>
        <taxon>Rhodobacterales</taxon>
        <taxon>Roseobacteraceae</taxon>
        <taxon>Rhodophyticola</taxon>
    </lineage>
</organism>
<reference evidence="1 2" key="1">
    <citation type="submission" date="2018-10" db="EMBL/GenBank/DDBJ databases">
        <authorList>
            <person name="Jung H.S."/>
            <person name="Jeon C.O."/>
        </authorList>
    </citation>
    <scope>NUCLEOTIDE SEQUENCE [LARGE SCALE GENOMIC DNA]</scope>
    <source>
        <strain evidence="1 2">MA-7-27</strain>
    </source>
</reference>
<gene>
    <name evidence="1" type="ORF">D9R08_06640</name>
</gene>
<keyword evidence="2" id="KW-1185">Reference proteome</keyword>
<evidence type="ECO:0000313" key="2">
    <source>
        <dbReference type="Proteomes" id="UP000281343"/>
    </source>
</evidence>
<dbReference type="Proteomes" id="UP000281343">
    <property type="component" value="Unassembled WGS sequence"/>
</dbReference>
<evidence type="ECO:0000313" key="1">
    <source>
        <dbReference type="EMBL" id="RMA43285.1"/>
    </source>
</evidence>
<comment type="caution">
    <text evidence="1">The sequence shown here is derived from an EMBL/GenBank/DDBJ whole genome shotgun (WGS) entry which is preliminary data.</text>
</comment>
<accession>A0A3L9Y736</accession>
<sequence>MVTVSVTFSEEERALIKRENFDTYVLLECVPHNARPDRDERIYYLTVRNLLRGSYEFMAENHVDAKDFEAAVVERLKLLKTLLEEGSTAAKSKTVEI</sequence>
<proteinExistence type="predicted"/>
<protein>
    <submittedName>
        <fullName evidence="1">Uncharacterized protein</fullName>
    </submittedName>
</protein>